<protein>
    <recommendedName>
        <fullName evidence="5">Big-1 domain-containing protein</fullName>
    </recommendedName>
</protein>
<feature type="domain" description="IgGFc-binding protein N-terminal" evidence="1">
    <location>
        <begin position="128"/>
        <end position="423"/>
    </location>
</feature>
<name>A0A512CE14_9BACT</name>
<dbReference type="PANTHER" id="PTHR46534">
    <property type="entry name" value="IGGFC_BINDING DOMAIN-CONTAINING PROTEIN"/>
    <property type="match status" value="1"/>
</dbReference>
<dbReference type="PANTHER" id="PTHR46534:SF1">
    <property type="entry name" value="IGGFC-BINDING PROTEIN N-TERMINAL DOMAIN-CONTAINING PROTEIN"/>
    <property type="match status" value="1"/>
</dbReference>
<evidence type="ECO:0000313" key="4">
    <source>
        <dbReference type="Proteomes" id="UP000321301"/>
    </source>
</evidence>
<feature type="domain" description="Secretion system C-terminal sorting" evidence="2">
    <location>
        <begin position="1327"/>
        <end position="1398"/>
    </location>
</feature>
<evidence type="ECO:0000259" key="1">
    <source>
        <dbReference type="Pfam" id="PF17517"/>
    </source>
</evidence>
<dbReference type="Pfam" id="PF18962">
    <property type="entry name" value="Por_Secre_tail"/>
    <property type="match status" value="1"/>
</dbReference>
<organism evidence="3 4">
    <name type="scientific">Cyclobacterium qasimii</name>
    <dbReference type="NCBI Taxonomy" id="1350429"/>
    <lineage>
        <taxon>Bacteria</taxon>
        <taxon>Pseudomonadati</taxon>
        <taxon>Bacteroidota</taxon>
        <taxon>Cytophagia</taxon>
        <taxon>Cytophagales</taxon>
        <taxon>Cyclobacteriaceae</taxon>
        <taxon>Cyclobacterium</taxon>
    </lineage>
</organism>
<comment type="caution">
    <text evidence="3">The sequence shown here is derived from an EMBL/GenBank/DDBJ whole genome shotgun (WGS) entry which is preliminary data.</text>
</comment>
<dbReference type="Proteomes" id="UP000321301">
    <property type="component" value="Unassembled WGS sequence"/>
</dbReference>
<evidence type="ECO:0000313" key="3">
    <source>
        <dbReference type="EMBL" id="GEO22451.1"/>
    </source>
</evidence>
<reference evidence="3 4" key="1">
    <citation type="submission" date="2019-07" db="EMBL/GenBank/DDBJ databases">
        <title>Whole genome shotgun sequence of Cyclobacterium qasimii NBRC 106168.</title>
        <authorList>
            <person name="Hosoyama A."/>
            <person name="Uohara A."/>
            <person name="Ohji S."/>
            <person name="Ichikawa N."/>
        </authorList>
    </citation>
    <scope>NUCLEOTIDE SEQUENCE [LARGE SCALE GENOMIC DNA]</scope>
    <source>
        <strain evidence="3 4">NBRC 106168</strain>
    </source>
</reference>
<dbReference type="Pfam" id="PF17517">
    <property type="entry name" value="IgGFc_binding"/>
    <property type="match status" value="1"/>
</dbReference>
<keyword evidence="4" id="KW-1185">Reference proteome</keyword>
<dbReference type="EMBL" id="BJYV01000015">
    <property type="protein sequence ID" value="GEO22451.1"/>
    <property type="molecule type" value="Genomic_DNA"/>
</dbReference>
<dbReference type="InterPro" id="IPR035234">
    <property type="entry name" value="IgGFc-bd_N"/>
</dbReference>
<dbReference type="NCBIfam" id="TIGR04183">
    <property type="entry name" value="Por_Secre_tail"/>
    <property type="match status" value="1"/>
</dbReference>
<sequence>MFFMKKIYCILSVISLLILLPIGLVYSQGELPDNKGKEFWLMFNRNLNDGNLNLGLNISGDVPTAGKVVLPNSEKIDFFVTPGTITTVEIPSEFVATIADSVERKGIQVIAENEIAVFGYNQKAYSNDAFLGLPVDVLGNEYLIMSYRSNYLSRTRNFSVIGIVAVEDNTSITIVPSITTLEIQKGVPFQITLQKGETYQMAVAYYDLTGSTVTSDKPIAVFSGYNCGKLPQNVTNCEHVIEQLPPVSTLGQNFFTVPLLSSNRKIDVFRIAAIKDGTKVNINGNRGYSEAFSLNKGQFKEISIPYNVYSKIESNQPILVAQYSKEYGYFNDNFPELFMMLIEPFEQFQNKYTFSTGTGRYRHYINLVVPISQKDKIELDGNILELSLFNDIPGTTFAVAQLSVTEGVHHLSGNLPFGVSVYGRGRSAATGSYGYPGGQSLAKVQEVSDLVLDQETQQGNTYCFNSIVTDKDGLPVFGVRVDFEVQGLNEEMSFAVTNEQGIANFCFDALSEGKDTIIASIGSKIVQAFVDTTPSMPDSVLFSTLQGTVSLGEEICLTSQVLDQYGAVMEGVEIQLAIEGKPVESIVTNENGIVEFCKTAEEDDGEAIIFTVNFEGSETPFFTSVKILNPGDGGSGGDEPISSSISLANLPGEVQIGEEVCLQSLVLDQNSDPFSNAEVSIVINGKVVASILSDDEGIVDYCLTTETLGDLEISAYYNGGDPVSATIKIIPEIIVYVPTTISIVPNVPGEFGEETCIKLKVLDQFGSPMSDAEVFISKNEVVVDSLTTNEEGMIVYCIDTSVNGYFRYSFSFIETVQNGTIYAISIDSNDENDDALTSFTLLENEFDLRVGEEVCLEGIVFDKDGIPSENRKVSFVRGYTSSVLSDANGKAKFCWTPVEEGDFVVPVYIGGEKKAEAHIKVEFNKEDLKVESFWFVDTDTNVPIREIKDGDKIPYSLVKDKLIALTAITNPGKVGKVKLEMEELTQCPTCPVKITEEIEKVPPYTLFRDDNGKFNGHAFIPGYYKLSAIPYALGLYHFNFEGIESKVNFEIIYDGNVDSFTLVNATHDTDIQVIRDGDVIDLSSFRNEKFNFRANVPLNQTQGGVGMELSGPVNFSQFEKVEPLALFTDVNGDYTGKDLPDGKYTLSATAYPFKSSMTSGIGGEPLTISFEVFSSGSKVDKLILVNADTDKDIMVLMDGSYIDLNQYQDVKLNIRAEGKGEQLAAMVFQLSGAKNYNWTERKAPYAIFGDSPGLDYNGKYLNEGNYKLMVRPYNNDNSIGESLTVNFTAGFNSEDNLRINGESMKQLEVSSSEGEANNVDLVEALIVYPQPSKNFVNILYPSFLKEDAMVLIYKSNGQLLHGGQIGNTSGFEFKKNGAGLYLILVNDGNRVISKKVIIN</sequence>
<proteinExistence type="predicted"/>
<dbReference type="InterPro" id="IPR026444">
    <property type="entry name" value="Secre_tail"/>
</dbReference>
<evidence type="ECO:0008006" key="5">
    <source>
        <dbReference type="Google" id="ProtNLM"/>
    </source>
</evidence>
<gene>
    <name evidence="3" type="ORF">CQA01_29850</name>
</gene>
<accession>A0A512CE14</accession>
<evidence type="ECO:0000259" key="2">
    <source>
        <dbReference type="Pfam" id="PF18962"/>
    </source>
</evidence>